<protein>
    <submittedName>
        <fullName evidence="2">Uncharacterized protein</fullName>
    </submittedName>
</protein>
<keyword evidence="3" id="KW-1185">Reference proteome</keyword>
<feature type="non-terminal residue" evidence="2">
    <location>
        <position position="112"/>
    </location>
</feature>
<feature type="non-terminal residue" evidence="2">
    <location>
        <position position="1"/>
    </location>
</feature>
<feature type="compositionally biased region" description="Low complexity" evidence="1">
    <location>
        <begin position="23"/>
        <end position="44"/>
    </location>
</feature>
<feature type="compositionally biased region" description="Polar residues" evidence="1">
    <location>
        <begin position="1"/>
        <end position="16"/>
    </location>
</feature>
<dbReference type="EMBL" id="PUHW01000748">
    <property type="protein sequence ID" value="KAG0685259.1"/>
    <property type="molecule type" value="Genomic_DNA"/>
</dbReference>
<comment type="caution">
    <text evidence="2">The sequence shown here is derived from an EMBL/GenBank/DDBJ whole genome shotgun (WGS) entry which is preliminary data.</text>
</comment>
<evidence type="ECO:0000256" key="1">
    <source>
        <dbReference type="SAM" id="MobiDB-lite"/>
    </source>
</evidence>
<sequence length="112" mass="12630">ELSSQIQMDSENQQHQILRAKSDSTSTNNINNSINSTNPMNNENKPLNLVRDRQVLTNLHNAKLNTQNKTSVFTNTIHNHGIPNFHGNQQQQQPTSVQTNNTSNKQSLQPQS</sequence>
<organism evidence="2 3">
    <name type="scientific">Pichia californica</name>
    <dbReference type="NCBI Taxonomy" id="460514"/>
    <lineage>
        <taxon>Eukaryota</taxon>
        <taxon>Fungi</taxon>
        <taxon>Dikarya</taxon>
        <taxon>Ascomycota</taxon>
        <taxon>Saccharomycotina</taxon>
        <taxon>Pichiomycetes</taxon>
        <taxon>Pichiales</taxon>
        <taxon>Pichiaceae</taxon>
        <taxon>Pichia</taxon>
    </lineage>
</organism>
<name>A0A9P6WG54_9ASCO</name>
<feature type="region of interest" description="Disordered" evidence="1">
    <location>
        <begin position="77"/>
        <end position="112"/>
    </location>
</feature>
<feature type="compositionally biased region" description="Low complexity" evidence="1">
    <location>
        <begin position="88"/>
        <end position="104"/>
    </location>
</feature>
<evidence type="ECO:0000313" key="3">
    <source>
        <dbReference type="Proteomes" id="UP000697127"/>
    </source>
</evidence>
<reference evidence="2" key="1">
    <citation type="submission" date="2020-11" db="EMBL/GenBank/DDBJ databases">
        <title>Kefir isolates.</title>
        <authorList>
            <person name="Marcisauskas S."/>
            <person name="Kim Y."/>
            <person name="Blasche S."/>
        </authorList>
    </citation>
    <scope>NUCLEOTIDE SEQUENCE</scope>
    <source>
        <strain evidence="2">Olga-1</strain>
    </source>
</reference>
<proteinExistence type="predicted"/>
<accession>A0A9P6WG54</accession>
<evidence type="ECO:0000313" key="2">
    <source>
        <dbReference type="EMBL" id="KAG0685259.1"/>
    </source>
</evidence>
<feature type="region of interest" description="Disordered" evidence="1">
    <location>
        <begin position="1"/>
        <end position="45"/>
    </location>
</feature>
<dbReference type="Proteomes" id="UP000697127">
    <property type="component" value="Unassembled WGS sequence"/>
</dbReference>
<gene>
    <name evidence="2" type="ORF">C6P40_004888</name>
</gene>
<dbReference type="AlphaFoldDB" id="A0A9P6WG54"/>